<dbReference type="Gene3D" id="3.90.550.10">
    <property type="entry name" value="Spore Coat Polysaccharide Biosynthesis Protein SpsA, Chain A"/>
    <property type="match status" value="1"/>
</dbReference>
<dbReference type="PANTHER" id="PTHR43685:SF2">
    <property type="entry name" value="GLYCOSYLTRANSFERASE 2-LIKE DOMAIN-CONTAINING PROTEIN"/>
    <property type="match status" value="1"/>
</dbReference>
<dbReference type="InterPro" id="IPR029044">
    <property type="entry name" value="Nucleotide-diphossugar_trans"/>
</dbReference>
<proteinExistence type="predicted"/>
<evidence type="ECO:0000313" key="2">
    <source>
        <dbReference type="EMBL" id="MDX6805006.1"/>
    </source>
</evidence>
<dbReference type="SUPFAM" id="SSF53448">
    <property type="entry name" value="Nucleotide-diphospho-sugar transferases"/>
    <property type="match status" value="1"/>
</dbReference>
<keyword evidence="2" id="KW-0808">Transferase</keyword>
<comment type="caution">
    <text evidence="2">The sequence shown here is derived from an EMBL/GenBank/DDBJ whole genome shotgun (WGS) entry which is preliminary data.</text>
</comment>
<dbReference type="PANTHER" id="PTHR43685">
    <property type="entry name" value="GLYCOSYLTRANSFERASE"/>
    <property type="match status" value="1"/>
</dbReference>
<organism evidence="2 3">
    <name type="scientific">Terrihabitans rhizophilus</name>
    <dbReference type="NCBI Taxonomy" id="3092662"/>
    <lineage>
        <taxon>Bacteria</taxon>
        <taxon>Pseudomonadati</taxon>
        <taxon>Pseudomonadota</taxon>
        <taxon>Alphaproteobacteria</taxon>
        <taxon>Hyphomicrobiales</taxon>
        <taxon>Terrihabitans</taxon>
    </lineage>
</organism>
<name>A0ABU4RQG2_9HYPH</name>
<sequence length="285" mass="31135">MNISLVICTRNRAASIGKCLDRVGELHSTTDCNVVVVDNGSSDETPAVIAAFADRAPFPVIYVREERPGLSTARNAGVRASSGRIVAFTDDDCYPDPDLLDAVRRLFREDGLGYATGRVRLFDPDDFPVTINESCTPVLFPPGCYIAPGAVKGANMVFTREALERIGGFDEDFGSGSYFPAEDCDAAARASLAGYAGRYAPELVVWHHHGRKAADVEKLHRAYDYGRGAYHMKMLVKGRGVGPRLRGWRGLPRRVLDRPASLYWEIAGAAGYLRVARRRNGPGNN</sequence>
<dbReference type="EMBL" id="JAXAFJ010000001">
    <property type="protein sequence ID" value="MDX6805006.1"/>
    <property type="molecule type" value="Genomic_DNA"/>
</dbReference>
<feature type="domain" description="Glycosyltransferase 2-like" evidence="1">
    <location>
        <begin position="4"/>
        <end position="130"/>
    </location>
</feature>
<accession>A0ABU4RQG2</accession>
<gene>
    <name evidence="2" type="ORF">SCD90_02910</name>
</gene>
<reference evidence="2 3" key="1">
    <citation type="submission" date="2023-11" db="EMBL/GenBank/DDBJ databases">
        <authorList>
            <person name="Bao R."/>
        </authorList>
    </citation>
    <scope>NUCLEOTIDE SEQUENCE [LARGE SCALE GENOMIC DNA]</scope>
    <source>
        <strain evidence="2 3">PJ23</strain>
    </source>
</reference>
<dbReference type="Pfam" id="PF00535">
    <property type="entry name" value="Glycos_transf_2"/>
    <property type="match status" value="1"/>
</dbReference>
<evidence type="ECO:0000313" key="3">
    <source>
        <dbReference type="Proteomes" id="UP001274321"/>
    </source>
</evidence>
<dbReference type="CDD" id="cd00761">
    <property type="entry name" value="Glyco_tranf_GTA_type"/>
    <property type="match status" value="1"/>
</dbReference>
<protein>
    <submittedName>
        <fullName evidence="2">Glycosyltransferase family A protein</fullName>
        <ecNumber evidence="2">2.4.-.-</ecNumber>
    </submittedName>
</protein>
<keyword evidence="3" id="KW-1185">Reference proteome</keyword>
<dbReference type="InterPro" id="IPR050834">
    <property type="entry name" value="Glycosyltransf_2"/>
</dbReference>
<dbReference type="EC" id="2.4.-.-" evidence="2"/>
<dbReference type="GO" id="GO:0016757">
    <property type="term" value="F:glycosyltransferase activity"/>
    <property type="evidence" value="ECO:0007669"/>
    <property type="project" value="UniProtKB-KW"/>
</dbReference>
<dbReference type="InterPro" id="IPR001173">
    <property type="entry name" value="Glyco_trans_2-like"/>
</dbReference>
<keyword evidence="2" id="KW-0328">Glycosyltransferase</keyword>
<dbReference type="RefSeq" id="WP_319843112.1">
    <property type="nucleotide sequence ID" value="NZ_JAXAFJ010000001.1"/>
</dbReference>
<dbReference type="Proteomes" id="UP001274321">
    <property type="component" value="Unassembled WGS sequence"/>
</dbReference>
<evidence type="ECO:0000259" key="1">
    <source>
        <dbReference type="Pfam" id="PF00535"/>
    </source>
</evidence>